<evidence type="ECO:0000256" key="2">
    <source>
        <dbReference type="ARBA" id="ARBA00012737"/>
    </source>
</evidence>
<evidence type="ECO:0000259" key="5">
    <source>
        <dbReference type="PROSITE" id="PS51278"/>
    </source>
</evidence>
<dbReference type="PANTHER" id="PTHR43284:SF1">
    <property type="entry name" value="ASPARAGINE SYNTHETASE"/>
    <property type="match status" value="1"/>
</dbReference>
<dbReference type="RefSeq" id="WP_135062948.1">
    <property type="nucleotide sequence ID" value="NZ_CP038266.1"/>
</dbReference>
<feature type="domain" description="Glutamine amidotransferase type-2" evidence="5">
    <location>
        <begin position="2"/>
        <end position="207"/>
    </location>
</feature>
<dbReference type="EC" id="6.3.5.4" evidence="2"/>
<protein>
    <recommendedName>
        <fullName evidence="2">asparagine synthase (glutamine-hydrolyzing)</fullName>
        <ecNumber evidence="2">6.3.5.4</ecNumber>
    </recommendedName>
</protein>
<dbReference type="PANTHER" id="PTHR43284">
    <property type="entry name" value="ASPARAGINE SYNTHETASE (GLUTAMINE-HYDROLYZING)"/>
    <property type="match status" value="1"/>
</dbReference>
<dbReference type="PROSITE" id="PS51278">
    <property type="entry name" value="GATASE_TYPE_2"/>
    <property type="match status" value="1"/>
</dbReference>
<evidence type="ECO:0000256" key="4">
    <source>
        <dbReference type="ARBA" id="ARBA00048741"/>
    </source>
</evidence>
<comment type="catalytic activity">
    <reaction evidence="4">
        <text>L-aspartate + L-glutamine + ATP + H2O = L-asparagine + L-glutamate + AMP + diphosphate + H(+)</text>
        <dbReference type="Rhea" id="RHEA:12228"/>
        <dbReference type="ChEBI" id="CHEBI:15377"/>
        <dbReference type="ChEBI" id="CHEBI:15378"/>
        <dbReference type="ChEBI" id="CHEBI:29985"/>
        <dbReference type="ChEBI" id="CHEBI:29991"/>
        <dbReference type="ChEBI" id="CHEBI:30616"/>
        <dbReference type="ChEBI" id="CHEBI:33019"/>
        <dbReference type="ChEBI" id="CHEBI:58048"/>
        <dbReference type="ChEBI" id="CHEBI:58359"/>
        <dbReference type="ChEBI" id="CHEBI:456215"/>
        <dbReference type="EC" id="6.3.5.4"/>
    </reaction>
</comment>
<name>A0ABX5SN15_9MICO</name>
<dbReference type="InterPro" id="IPR029055">
    <property type="entry name" value="Ntn_hydrolases_N"/>
</dbReference>
<gene>
    <name evidence="6" type="ORF">E4K62_01670</name>
</gene>
<proteinExistence type="predicted"/>
<evidence type="ECO:0000256" key="1">
    <source>
        <dbReference type="ARBA" id="ARBA00005187"/>
    </source>
</evidence>
<evidence type="ECO:0000256" key="3">
    <source>
        <dbReference type="ARBA" id="ARBA00022888"/>
    </source>
</evidence>
<evidence type="ECO:0000313" key="6">
    <source>
        <dbReference type="EMBL" id="QBR87513.1"/>
    </source>
</evidence>
<reference evidence="6 7" key="1">
    <citation type="submission" date="2019-03" db="EMBL/GenBank/DDBJ databases">
        <authorList>
            <person name="Dong K."/>
        </authorList>
    </citation>
    <scope>NUCLEOTIDE SEQUENCE [LARGE SCALE GENOMIC DNA]</scope>
    <source>
        <strain evidence="7">dk512</strain>
    </source>
</reference>
<comment type="pathway">
    <text evidence="1">Amino-acid biosynthesis; L-asparagine biosynthesis; L-asparagine from L-aspartate (L-Gln route): step 1/1.</text>
</comment>
<sequence>MCGIAGEIDFRQGSVPRDRTLRAVAALAARGPDGDGVWDGGWAVLGHRRLSAVDLSERGAQPMVDEMTGTAIVFNGCVYNHDELRRELSADGRFHSLSDTEVILMGYRVWGERVLRSRPATLVDPLVVEASGVRGGVHHENWTRLLAFSLTEGPLSAKTPRAWEVAAHGHGVAARLPFVPAASKAVGKAEESPGLVRSSPERSSAAQ</sequence>
<dbReference type="InterPro" id="IPR017932">
    <property type="entry name" value="GATase_2_dom"/>
</dbReference>
<dbReference type="EMBL" id="CP038266">
    <property type="protein sequence ID" value="QBR87513.1"/>
    <property type="molecule type" value="Genomic_DNA"/>
</dbReference>
<dbReference type="Proteomes" id="UP000295748">
    <property type="component" value="Chromosome"/>
</dbReference>
<organism evidence="6 7">
    <name type="scientific">Microbacterium wangchenii</name>
    <dbReference type="NCBI Taxonomy" id="2541726"/>
    <lineage>
        <taxon>Bacteria</taxon>
        <taxon>Bacillati</taxon>
        <taxon>Actinomycetota</taxon>
        <taxon>Actinomycetes</taxon>
        <taxon>Micrococcales</taxon>
        <taxon>Microbacteriaceae</taxon>
        <taxon>Microbacterium</taxon>
    </lineage>
</organism>
<keyword evidence="7" id="KW-1185">Reference proteome</keyword>
<dbReference type="Gene3D" id="3.60.20.10">
    <property type="entry name" value="Glutamine Phosphoribosylpyrophosphate, subunit 1, domain 1"/>
    <property type="match status" value="1"/>
</dbReference>
<dbReference type="InterPro" id="IPR051786">
    <property type="entry name" value="ASN_synthetase/amidase"/>
</dbReference>
<dbReference type="Pfam" id="PF13522">
    <property type="entry name" value="GATase_6"/>
    <property type="match status" value="1"/>
</dbReference>
<evidence type="ECO:0000313" key="7">
    <source>
        <dbReference type="Proteomes" id="UP000295748"/>
    </source>
</evidence>
<keyword evidence="3" id="KW-0028">Amino-acid biosynthesis</keyword>
<keyword evidence="3" id="KW-0061">Asparagine biosynthesis</keyword>
<dbReference type="SUPFAM" id="SSF56235">
    <property type="entry name" value="N-terminal nucleophile aminohydrolases (Ntn hydrolases)"/>
    <property type="match status" value="1"/>
</dbReference>
<accession>A0ABX5SN15</accession>